<dbReference type="Proteomes" id="UP001367676">
    <property type="component" value="Unassembled WGS sequence"/>
</dbReference>
<reference evidence="2 3" key="1">
    <citation type="submission" date="2024-03" db="EMBL/GenBank/DDBJ databases">
        <title>Adaptation during the transition from Ophiocordyceps entomopathogen to insect associate is accompanied by gene loss and intensified selection.</title>
        <authorList>
            <person name="Ward C.M."/>
            <person name="Onetto C.A."/>
            <person name="Borneman A.R."/>
        </authorList>
    </citation>
    <scope>NUCLEOTIDE SEQUENCE [LARGE SCALE GENOMIC DNA]</scope>
    <source>
        <strain evidence="2">AWRI1</strain>
        <tissue evidence="2">Single Adult Female</tissue>
    </source>
</reference>
<proteinExistence type="predicted"/>
<keyword evidence="3" id="KW-1185">Reference proteome</keyword>
<evidence type="ECO:0000256" key="1">
    <source>
        <dbReference type="SAM" id="MobiDB-lite"/>
    </source>
</evidence>
<evidence type="ECO:0000313" key="2">
    <source>
        <dbReference type="EMBL" id="KAK7571999.1"/>
    </source>
</evidence>
<organism evidence="2 3">
    <name type="scientific">Parthenolecanium corni</name>
    <dbReference type="NCBI Taxonomy" id="536013"/>
    <lineage>
        <taxon>Eukaryota</taxon>
        <taxon>Metazoa</taxon>
        <taxon>Ecdysozoa</taxon>
        <taxon>Arthropoda</taxon>
        <taxon>Hexapoda</taxon>
        <taxon>Insecta</taxon>
        <taxon>Pterygota</taxon>
        <taxon>Neoptera</taxon>
        <taxon>Paraneoptera</taxon>
        <taxon>Hemiptera</taxon>
        <taxon>Sternorrhyncha</taxon>
        <taxon>Coccoidea</taxon>
        <taxon>Coccidae</taxon>
        <taxon>Parthenolecanium</taxon>
    </lineage>
</organism>
<evidence type="ECO:0000313" key="3">
    <source>
        <dbReference type="Proteomes" id="UP001367676"/>
    </source>
</evidence>
<protein>
    <submittedName>
        <fullName evidence="2">Uncharacterized protein</fullName>
    </submittedName>
</protein>
<comment type="caution">
    <text evidence="2">The sequence shown here is derived from an EMBL/GenBank/DDBJ whole genome shotgun (WGS) entry which is preliminary data.</text>
</comment>
<name>A0AAN9T768_9HEMI</name>
<gene>
    <name evidence="2" type="ORF">V9T40_014471</name>
</gene>
<sequence length="81" mass="9134">MTAQTRLPHDRPLTGKRPPVSGGIVSETRRNCSTAQIQLIRAETLSSEYDDLCSDNVQRYSSMRATGNHNIIRTRIPHSNR</sequence>
<feature type="region of interest" description="Disordered" evidence="1">
    <location>
        <begin position="1"/>
        <end position="26"/>
    </location>
</feature>
<dbReference type="EMBL" id="JBBCAQ010000038">
    <property type="protein sequence ID" value="KAK7571999.1"/>
    <property type="molecule type" value="Genomic_DNA"/>
</dbReference>
<accession>A0AAN9T768</accession>
<dbReference type="AlphaFoldDB" id="A0AAN9T768"/>